<feature type="region of interest" description="Disordered" evidence="3">
    <location>
        <begin position="594"/>
        <end position="613"/>
    </location>
</feature>
<dbReference type="PRINTS" id="PR00449">
    <property type="entry name" value="RASTRNSFRMNG"/>
</dbReference>
<comment type="similarity">
    <text evidence="1">Belongs to the small GTPase superfamily. RGK family.</text>
</comment>
<feature type="compositionally biased region" description="Low complexity" evidence="3">
    <location>
        <begin position="50"/>
        <end position="117"/>
    </location>
</feature>
<feature type="region of interest" description="Disordered" evidence="3">
    <location>
        <begin position="15"/>
        <end position="150"/>
    </location>
</feature>
<feature type="region of interest" description="Disordered" evidence="3">
    <location>
        <begin position="809"/>
        <end position="835"/>
    </location>
</feature>
<feature type="compositionally biased region" description="Basic residues" evidence="3">
    <location>
        <begin position="986"/>
        <end position="997"/>
    </location>
</feature>
<dbReference type="PROSITE" id="PS51421">
    <property type="entry name" value="RAS"/>
    <property type="match status" value="1"/>
</dbReference>
<dbReference type="InterPro" id="IPR027417">
    <property type="entry name" value="P-loop_NTPase"/>
</dbReference>
<dbReference type="GO" id="GO:0005246">
    <property type="term" value="F:calcium channel regulator activity"/>
    <property type="evidence" value="ECO:0007669"/>
    <property type="project" value="TreeGrafter"/>
</dbReference>
<feature type="compositionally biased region" description="Polar residues" evidence="3">
    <location>
        <begin position="1262"/>
        <end position="1283"/>
    </location>
</feature>
<accession>A0A0K8VDN0</accession>
<dbReference type="PANTHER" id="PTHR45775:SF7">
    <property type="entry name" value="RAD, GEM_KIR FAMILY MEMBER 1, ISOFORM B"/>
    <property type="match status" value="1"/>
</dbReference>
<feature type="region of interest" description="Disordered" evidence="3">
    <location>
        <begin position="1498"/>
        <end position="1525"/>
    </location>
</feature>
<sequence length="1552" mass="165509">DKNNTEGLRSALARLRNRTGPSLPPTNSNSNTNTQPSINQPTPPASPLHNTNNTNNTNTNIATNSHNNRSNRNSSSRRASTATVIGNNNPIASNSNNSNCGGTTAAANTNGTSAPNNDRYVPGSPIFRDDCKTPPITPAPPSTPKSRGKGVGPNNIHAMTVTVAQTTQGGATISANTKPCTASSCYASTRSAAMMALALGHRPKNSAVTNTKPTTTGKSAEKIVATNSNHAPLINHQTNTNTNNSNYSPPPVGIHSKSPNTNNQRIASNNTANNRHTTVAAVVHMNGGTGINAGFGSGGSASSGSDNDGFNTSSSSSATALRRLYFKSGRKSKMNSTATTSMTSIPLNAISTAAAAFHTSISGALPLKAATAAVPKVVIMGSSSASITDGNINTSTDSASTLVTSVTHTDTSETCDSLDLGDNSGQSEPLFSSLEEPLLTAIQVDSEHENGTELELTSCNMYNRPDMNVQDSTESQESSLSIITIEPSSTTPLLASHRRQQSNKCGTSAPPASKLTATTGSAPSNNGKERLPNTAPAPSSGTKHFTFDPPISPKSARTSEKSRTHFSFKEQHTHQPVQQQTRRSSNWEDQRVHTTNFMEERSPTGGRRDISPNRSKYRAYAAQRHAAAAAVAQAYYEQHQLADDEESLEGTRSKKSRSRETSGSTRQRYTAAGNGAATSPKREQRRSPSSSAPPTMKEGHFFASTGGKPKQLSPASQQRKYSSSSSSGGSERGRIKESTMFPFDREAIDYERIQRECFAVDENSSSPTTSSDTDDAEPCSVYERKMSVHHISPSKAGEAFQQYKLLAQQEHGGQQPAEAQTNGPPSRKNSKRIRPSSVIHATIRESQPYIPQTDAFYPQKVKQQSPGEYATIACGNSLGSRQHSPKSYAELNKFEEIASKFEQIPPKQQPHVKPLAGGSPSGSNNNALIGSTLQATNGSSNSNGSGNNAAGTVAPTSSPTGSMRGTISPPLPNLRVDFFAESQMMHPRKRSSKKKQSAGKTGVPNAAHDHLDDSQRGAGSGMGSMLLTAGGAVGVGAGPINVTPNPMDVAMNASPRATIVVQQPSLSLDSTVETLLIKNEGDFISVEQGKETLTATGAMAAGTAAHARKRNSQQLQHPPHHPAAHHQHTTATQQQQQKRDENMRQLLDVTNTLTFEELRDFEMRYGSPHHSRSQSVKTPGSRASGRPNQLCLPQQRSRVASMPNTGVEEEYYRLRHFSITGKGVVNRGDSLKSRRSRSNNSVASSNSSTEHLTAAQIPAPNSARTSATCSLASSRESSTSNPGSGPYRVLMLGGPAVGKSSLVSQFMTSEYLHAYDTSIDDESGEKSVSVLLSGEESELIFIDHAYTEMNPDDCLSSYDPHGYCVIYSAADRSSFTVAEHVLQVLWTNQNIAQKAVILVANKADLARSRLVTSDEGKAMATAYDCKFIETSVGINHNVDELLVGLLSQIRLKLENPEKSRDLFRKRSIRKSKRRACSPLGGACLTGGTNPNTPLGPMNNVISDVNTPPGSAQSSPRKYRGSRTSTSLKVKGLLGRVWARDSKSKSCENLHVL</sequence>
<dbReference type="EMBL" id="GDHF01015336">
    <property type="protein sequence ID" value="JAI36978.1"/>
    <property type="molecule type" value="Transcribed_RNA"/>
</dbReference>
<feature type="compositionally biased region" description="Basic residues" evidence="3">
    <location>
        <begin position="1118"/>
        <end position="1128"/>
    </location>
</feature>
<protein>
    <submittedName>
        <fullName evidence="4">GTP-binding protein REM 1</fullName>
    </submittedName>
</protein>
<feature type="compositionally biased region" description="Low complexity" evidence="3">
    <location>
        <begin position="1238"/>
        <end position="1248"/>
    </location>
</feature>
<feature type="compositionally biased region" description="Polar residues" evidence="3">
    <location>
        <begin position="1499"/>
        <end position="1525"/>
    </location>
</feature>
<dbReference type="Pfam" id="PF00071">
    <property type="entry name" value="Ras"/>
    <property type="match status" value="1"/>
</dbReference>
<feature type="compositionally biased region" description="Low complexity" evidence="3">
    <location>
        <begin position="937"/>
        <end position="951"/>
    </location>
</feature>
<dbReference type="InterPro" id="IPR021349">
    <property type="entry name" value="DUF2967"/>
</dbReference>
<evidence type="ECO:0000256" key="1">
    <source>
        <dbReference type="ARBA" id="ARBA00008846"/>
    </source>
</evidence>
<dbReference type="GO" id="GO:0003924">
    <property type="term" value="F:GTPase activity"/>
    <property type="evidence" value="ECO:0007669"/>
    <property type="project" value="InterPro"/>
</dbReference>
<name>A0A0K8VDN0_BACLA</name>
<evidence type="ECO:0000256" key="3">
    <source>
        <dbReference type="SAM" id="MobiDB-lite"/>
    </source>
</evidence>
<feature type="region of interest" description="Disordered" evidence="3">
    <location>
        <begin position="641"/>
        <end position="742"/>
    </location>
</feature>
<feature type="compositionally biased region" description="Low complexity" evidence="3">
    <location>
        <begin position="19"/>
        <end position="37"/>
    </location>
</feature>
<evidence type="ECO:0000313" key="4">
    <source>
        <dbReference type="EMBL" id="JAI36978.1"/>
    </source>
</evidence>
<reference evidence="4" key="1">
    <citation type="submission" date="2015-06" db="EMBL/GenBank/DDBJ databases">
        <authorList>
            <person name="Hoefler B.C."/>
            <person name="Straight P.D."/>
        </authorList>
    </citation>
    <scope>NUCLEOTIDE SEQUENCE</scope>
</reference>
<dbReference type="FunFam" id="3.40.50.300:FF:000664">
    <property type="entry name" value="Uncharacterized protein, isoform B"/>
    <property type="match status" value="1"/>
</dbReference>
<dbReference type="Pfam" id="PF11179">
    <property type="entry name" value="DUF2967"/>
    <property type="match status" value="1"/>
</dbReference>
<dbReference type="GO" id="GO:0005525">
    <property type="term" value="F:GTP binding"/>
    <property type="evidence" value="ECO:0007669"/>
    <property type="project" value="InterPro"/>
</dbReference>
<feature type="compositionally biased region" description="Polar residues" evidence="3">
    <location>
        <begin position="1191"/>
        <end position="1204"/>
    </location>
</feature>
<dbReference type="InterPro" id="IPR051641">
    <property type="entry name" value="RGK_GTP-binding_reg"/>
</dbReference>
<feature type="compositionally biased region" description="Basic and acidic residues" evidence="3">
    <location>
        <begin position="731"/>
        <end position="742"/>
    </location>
</feature>
<feature type="compositionally biased region" description="Polar residues" evidence="3">
    <location>
        <begin position="921"/>
        <end position="936"/>
    </location>
</feature>
<feature type="region of interest" description="Disordered" evidence="3">
    <location>
        <begin position="1224"/>
        <end position="1286"/>
    </location>
</feature>
<evidence type="ECO:0000256" key="2">
    <source>
        <dbReference type="ARBA" id="ARBA00022553"/>
    </source>
</evidence>
<feature type="compositionally biased region" description="Basic and acidic residues" evidence="3">
    <location>
        <begin position="557"/>
        <end position="573"/>
    </location>
</feature>
<proteinExistence type="inferred from homology"/>
<feature type="compositionally biased region" description="Polar residues" evidence="3">
    <location>
        <begin position="574"/>
        <end position="584"/>
    </location>
</feature>
<keyword evidence="2" id="KW-0597">Phosphoprotein</keyword>
<dbReference type="InterPro" id="IPR001806">
    <property type="entry name" value="Small_GTPase"/>
</dbReference>
<feature type="compositionally biased region" description="Polar residues" evidence="3">
    <location>
        <begin position="954"/>
        <end position="965"/>
    </location>
</feature>
<feature type="region of interest" description="Disordered" evidence="3">
    <location>
        <begin position="1102"/>
        <end position="1139"/>
    </location>
</feature>
<feature type="region of interest" description="Disordered" evidence="3">
    <location>
        <begin position="904"/>
        <end position="1022"/>
    </location>
</feature>
<dbReference type="SMART" id="SM00175">
    <property type="entry name" value="RAB"/>
    <property type="match status" value="1"/>
</dbReference>
<feature type="region of interest" description="Disordered" evidence="3">
    <location>
        <begin position="1165"/>
        <end position="1204"/>
    </location>
</feature>
<feature type="compositionally biased region" description="Polar residues" evidence="3">
    <location>
        <begin position="515"/>
        <end position="526"/>
    </location>
</feature>
<gene>
    <name evidence="4" type="primary">Rem1_4</name>
    <name evidence="4" type="ORF">c0_g1_i5</name>
</gene>
<dbReference type="SUPFAM" id="SSF52540">
    <property type="entry name" value="P-loop containing nucleoside triphosphate hydrolases"/>
    <property type="match status" value="1"/>
</dbReference>
<dbReference type="PROSITE" id="PS51419">
    <property type="entry name" value="RAB"/>
    <property type="match status" value="1"/>
</dbReference>
<dbReference type="PANTHER" id="PTHR45775">
    <property type="entry name" value="RAD, GEM/KIR FAMILY MEMBER 2, ISOFORM C"/>
    <property type="match status" value="1"/>
</dbReference>
<feature type="compositionally biased region" description="Basic and acidic residues" evidence="3">
    <location>
        <begin position="594"/>
        <end position="611"/>
    </location>
</feature>
<dbReference type="SMART" id="SM00173">
    <property type="entry name" value="RAS"/>
    <property type="match status" value="1"/>
</dbReference>
<feature type="region of interest" description="Disordered" evidence="3">
    <location>
        <begin position="487"/>
        <end position="589"/>
    </location>
</feature>
<dbReference type="GO" id="GO:0005886">
    <property type="term" value="C:plasma membrane"/>
    <property type="evidence" value="ECO:0007669"/>
    <property type="project" value="TreeGrafter"/>
</dbReference>
<dbReference type="Gene3D" id="3.40.50.300">
    <property type="entry name" value="P-loop containing nucleotide triphosphate hydrolases"/>
    <property type="match status" value="1"/>
</dbReference>
<dbReference type="OrthoDB" id="5239715at2759"/>
<feature type="non-terminal residue" evidence="4">
    <location>
        <position position="1"/>
    </location>
</feature>
<organism evidence="4">
    <name type="scientific">Bactrocera latifrons</name>
    <name type="common">Malaysian fruit fly</name>
    <name type="synonym">Chaetodacus latifrons</name>
    <dbReference type="NCBI Taxonomy" id="174628"/>
    <lineage>
        <taxon>Eukaryota</taxon>
        <taxon>Metazoa</taxon>
        <taxon>Ecdysozoa</taxon>
        <taxon>Arthropoda</taxon>
        <taxon>Hexapoda</taxon>
        <taxon>Insecta</taxon>
        <taxon>Pterygota</taxon>
        <taxon>Neoptera</taxon>
        <taxon>Endopterygota</taxon>
        <taxon>Diptera</taxon>
        <taxon>Brachycera</taxon>
        <taxon>Muscomorpha</taxon>
        <taxon>Tephritoidea</taxon>
        <taxon>Tephritidae</taxon>
        <taxon>Bactrocera</taxon>
        <taxon>Bactrocera</taxon>
    </lineage>
</organism>